<accession>A0ABT1D9Y8</accession>
<organism evidence="1 2">
    <name type="scientific">Siccirubricoccus soli</name>
    <dbReference type="NCBI Taxonomy" id="2899147"/>
    <lineage>
        <taxon>Bacteria</taxon>
        <taxon>Pseudomonadati</taxon>
        <taxon>Pseudomonadota</taxon>
        <taxon>Alphaproteobacteria</taxon>
        <taxon>Acetobacterales</taxon>
        <taxon>Roseomonadaceae</taxon>
        <taxon>Siccirubricoccus</taxon>
    </lineage>
</organism>
<sequence length="123" mass="13723">MSLLLMIGLGGLRVVGGGIDRLGAPRRDFQPPFEGAGLHQHRPPLRRALEGQRPARLEVAAPVVQRVQLLRVEEDAAGFVEDQRIRFPGLPEALHHLHELRREAQLWVMRQGPLWVVEAVAIG</sequence>
<keyword evidence="2" id="KW-1185">Reference proteome</keyword>
<dbReference type="RefSeq" id="WP_252955379.1">
    <property type="nucleotide sequence ID" value="NZ_JAFIRR010000150.1"/>
</dbReference>
<reference evidence="1 2" key="1">
    <citation type="submission" date="2021-12" db="EMBL/GenBank/DDBJ databases">
        <title>Siccirubricoccus leaddurans sp. nov., a high concentration Zn2+ tolerance bacterium.</title>
        <authorList>
            <person name="Cao Y."/>
        </authorList>
    </citation>
    <scope>NUCLEOTIDE SEQUENCE [LARGE SCALE GENOMIC DNA]</scope>
    <source>
        <strain evidence="1 2">KC 17139</strain>
    </source>
</reference>
<protein>
    <recommendedName>
        <fullName evidence="3">Secreted protein</fullName>
    </recommendedName>
</protein>
<dbReference type="Proteomes" id="UP001523392">
    <property type="component" value="Unassembled WGS sequence"/>
</dbReference>
<evidence type="ECO:0000313" key="1">
    <source>
        <dbReference type="EMBL" id="MCO6418751.1"/>
    </source>
</evidence>
<dbReference type="EMBL" id="JAFIRR010000150">
    <property type="protein sequence ID" value="MCO6418751.1"/>
    <property type="molecule type" value="Genomic_DNA"/>
</dbReference>
<evidence type="ECO:0008006" key="3">
    <source>
        <dbReference type="Google" id="ProtNLM"/>
    </source>
</evidence>
<evidence type="ECO:0000313" key="2">
    <source>
        <dbReference type="Proteomes" id="UP001523392"/>
    </source>
</evidence>
<comment type="caution">
    <text evidence="1">The sequence shown here is derived from an EMBL/GenBank/DDBJ whole genome shotgun (WGS) entry which is preliminary data.</text>
</comment>
<gene>
    <name evidence="1" type="ORF">JYK14_21690</name>
</gene>
<name>A0ABT1D9Y8_9PROT</name>
<proteinExistence type="predicted"/>